<reference evidence="2 3" key="1">
    <citation type="submission" date="2016-04" db="EMBL/GenBank/DDBJ databases">
        <title>A degradative enzymes factory behind the ericoid mycorrhizal symbiosis.</title>
        <authorList>
            <consortium name="DOE Joint Genome Institute"/>
            <person name="Martino E."/>
            <person name="Morin E."/>
            <person name="Grelet G."/>
            <person name="Kuo A."/>
            <person name="Kohler A."/>
            <person name="Daghino S."/>
            <person name="Barry K."/>
            <person name="Choi C."/>
            <person name="Cichocki N."/>
            <person name="Clum A."/>
            <person name="Copeland A."/>
            <person name="Hainaut M."/>
            <person name="Haridas S."/>
            <person name="Labutti K."/>
            <person name="Lindquist E."/>
            <person name="Lipzen A."/>
            <person name="Khouja H.-R."/>
            <person name="Murat C."/>
            <person name="Ohm R."/>
            <person name="Olson A."/>
            <person name="Spatafora J."/>
            <person name="Veneault-Fourrey C."/>
            <person name="Henrissat B."/>
            <person name="Grigoriev I."/>
            <person name="Martin F."/>
            <person name="Perotto S."/>
        </authorList>
    </citation>
    <scope>NUCLEOTIDE SEQUENCE [LARGE SCALE GENOMIC DNA]</scope>
    <source>
        <strain evidence="2 3">F</strain>
    </source>
</reference>
<sequence>MEAIGAISSIIGVAGAGAKLSIILFEFASTVSSAGQEVRQIGIEISPFCSVLKQLQSTLTKAKACRYSLSAIETTAEILDRCQEIFDEIEAIVSGLSSGNRSVEGSAESTRKFINNVKWTFKRSKVQLLRTTLESCKVTLHIMLSTLEFAQKIATRRVSTIETEAEDEREETMTRSLIIAHQCTVDTLQRLEEEVLQQQQQQSTEGDIISPPLTPGTPPLGRVIRGQSGHKYSRSFDNQNIRFPFPTKNLASKRASAWINNLIFDNSPLPLGFRRQTWGDAECALFLDQQPYYFLQKWTDQGEYLKELRRKSIEHPLENDMQETSTGGEDEGTKLARCELYSTL</sequence>
<dbReference type="Pfam" id="PF17111">
    <property type="entry name" value="PigL_N"/>
    <property type="match status" value="1"/>
</dbReference>
<dbReference type="AlphaFoldDB" id="A0A2J6R2T5"/>
<name>A0A2J6R2T5_HYAVF</name>
<evidence type="ECO:0000313" key="3">
    <source>
        <dbReference type="Proteomes" id="UP000235786"/>
    </source>
</evidence>
<dbReference type="GO" id="GO:0006355">
    <property type="term" value="P:regulation of DNA-templated transcription"/>
    <property type="evidence" value="ECO:0007669"/>
    <property type="project" value="InterPro"/>
</dbReference>
<dbReference type="STRING" id="1149755.A0A2J6R2T5"/>
<evidence type="ECO:0000259" key="1">
    <source>
        <dbReference type="Pfam" id="PF17111"/>
    </source>
</evidence>
<dbReference type="OrthoDB" id="1394818at2759"/>
<organism evidence="2 3">
    <name type="scientific">Hyaloscypha variabilis (strain UAMH 11265 / GT02V1 / F)</name>
    <name type="common">Meliniomyces variabilis</name>
    <dbReference type="NCBI Taxonomy" id="1149755"/>
    <lineage>
        <taxon>Eukaryota</taxon>
        <taxon>Fungi</taxon>
        <taxon>Dikarya</taxon>
        <taxon>Ascomycota</taxon>
        <taxon>Pezizomycotina</taxon>
        <taxon>Leotiomycetes</taxon>
        <taxon>Helotiales</taxon>
        <taxon>Hyaloscyphaceae</taxon>
        <taxon>Hyaloscypha</taxon>
        <taxon>Hyaloscypha variabilis</taxon>
    </lineage>
</organism>
<dbReference type="PANTHER" id="PTHR36167:SF4">
    <property type="entry name" value="FUNGAL N-TERMINAL DOMAIN-CONTAINING PROTEIN"/>
    <property type="match status" value="1"/>
</dbReference>
<evidence type="ECO:0000313" key="2">
    <source>
        <dbReference type="EMBL" id="PMD32805.1"/>
    </source>
</evidence>
<dbReference type="InterPro" id="IPR039327">
    <property type="entry name" value="CON7-like"/>
</dbReference>
<dbReference type="InterPro" id="IPR031348">
    <property type="entry name" value="PigL_N"/>
</dbReference>
<gene>
    <name evidence="2" type="ORF">L207DRAFT_178616</name>
</gene>
<dbReference type="Proteomes" id="UP000235786">
    <property type="component" value="Unassembled WGS sequence"/>
</dbReference>
<keyword evidence="3" id="KW-1185">Reference proteome</keyword>
<protein>
    <recommendedName>
        <fullName evidence="1">Azaphilone pigments biosynthesis cluster protein L N-terminal domain-containing protein</fullName>
    </recommendedName>
</protein>
<dbReference type="PANTHER" id="PTHR36167">
    <property type="entry name" value="C2H2 FINGER DOMAIN TRANSCRIPTION FACTOR (EUROFUNG)-RELATED"/>
    <property type="match status" value="1"/>
</dbReference>
<accession>A0A2J6R2T5</accession>
<proteinExistence type="predicted"/>
<feature type="domain" description="Azaphilone pigments biosynthesis cluster protein L N-terminal" evidence="1">
    <location>
        <begin position="1"/>
        <end position="158"/>
    </location>
</feature>
<dbReference type="EMBL" id="KZ613958">
    <property type="protein sequence ID" value="PMD32805.1"/>
    <property type="molecule type" value="Genomic_DNA"/>
</dbReference>